<dbReference type="AlphaFoldDB" id="A0A516NMA1"/>
<dbReference type="InterPro" id="IPR003325">
    <property type="entry name" value="TerD"/>
</dbReference>
<sequence>MISQRTDKGGCCTGSVTNRATSGRYEGSRRPGAISSPHPTDTRDRCAVGVFTREKGWIAVSAPRLGKGQNQPLPPHTRRITVAIGWTDPHIDVDASALLLGSGGKVGADSDFIFFNQPASPDGTVRFLGITPTDDDSVQARISIDLARLSDSVASIAVVASLESRRFTELGDLTLTFADEHNRVLAEYITSDATTETALFCGEVYRRGDGWKIRAVGQGWDSGLAGLATDFGVNIDDDIDHERTDETVRHEVGDRYRLWTQARTFCDYELTIEPPLLPALRSLFPQDFLTDGEELRPIVELVPEPDGDRGEWAVSVRADGRTVGYLNDEDAPRWAGVLRRIVSSGFVPTTTSRIWAREYDGFDGIEFSAYMHIALGDPDEALPLNEPPAVPYTMLPRSSIIQVTKEDDHFDVLRKYVPDKGYGLLFATLHENTAATNKAKPHVEVRLDEKRIGQLTPQMSQRFLPMLRHLNQRALVAACWADITGSAVAAKVRIDAVKANEATDDVLNGPPATIPILRATMPDPYDYDLTALRPKLQPLPPIPPPPPPPIPAEPADGSVVRFTKGRRYNYIAVRRGNRWETTATQDWGVIDEVMSWPRLAARVREFEIATAWEPIKPHGDHRTREYLAVVRFTIHRQYIAAINIRTDGRPDGDWYTTITDDAEQNLPFGDYAEWSDIAASGQHLQLATAWAPLS</sequence>
<comment type="similarity">
    <text evidence="1">Belongs to the CAPAB/TerDEXZ family.</text>
</comment>
<gene>
    <name evidence="4" type="ORF">FOH10_16190</name>
</gene>
<dbReference type="KEGG" id="nod:FOH10_16190"/>
<evidence type="ECO:0000313" key="4">
    <source>
        <dbReference type="EMBL" id="QDP80021.1"/>
    </source>
</evidence>
<dbReference type="PANTHER" id="PTHR32097">
    <property type="entry name" value="CAMP-BINDING PROTEIN 1-RELATED"/>
    <property type="match status" value="1"/>
</dbReference>
<dbReference type="InterPro" id="IPR051324">
    <property type="entry name" value="Stress/Tellurium_Resist"/>
</dbReference>
<proteinExistence type="inferred from homology"/>
<feature type="region of interest" description="Disordered" evidence="2">
    <location>
        <begin position="1"/>
        <end position="44"/>
    </location>
</feature>
<dbReference type="PANTHER" id="PTHR32097:SF4">
    <property type="entry name" value="GENERAL STRESS PROTEIN 16U"/>
    <property type="match status" value="1"/>
</dbReference>
<evidence type="ECO:0000313" key="5">
    <source>
        <dbReference type="Proteomes" id="UP000317039"/>
    </source>
</evidence>
<evidence type="ECO:0000256" key="2">
    <source>
        <dbReference type="SAM" id="MobiDB-lite"/>
    </source>
</evidence>
<dbReference type="EMBL" id="CP041695">
    <property type="protein sequence ID" value="QDP80021.1"/>
    <property type="molecule type" value="Genomic_DNA"/>
</dbReference>
<dbReference type="CDD" id="cd06974">
    <property type="entry name" value="TerD_like"/>
    <property type="match status" value="1"/>
</dbReference>
<dbReference type="Pfam" id="PF02342">
    <property type="entry name" value="TerD"/>
    <property type="match status" value="1"/>
</dbReference>
<reference evidence="4 5" key="1">
    <citation type="submission" date="2019-07" db="EMBL/GenBank/DDBJ databases">
        <title>Complete Genome Sequence and Methylome Analysis of Nocardia otitidis-caviarum NEB252.</title>
        <authorList>
            <person name="Fomenkov A."/>
            <person name="Anton B.P."/>
            <person name="Vincze T."/>
            <person name="Roberts R.J."/>
        </authorList>
    </citation>
    <scope>NUCLEOTIDE SEQUENCE [LARGE SCALE GENOMIC DNA]</scope>
    <source>
        <strain evidence="4 5">NEB252</strain>
    </source>
</reference>
<protein>
    <submittedName>
        <fullName evidence="4">TerD family protein</fullName>
    </submittedName>
</protein>
<evidence type="ECO:0000259" key="3">
    <source>
        <dbReference type="Pfam" id="PF02342"/>
    </source>
</evidence>
<feature type="domain" description="TerD" evidence="3">
    <location>
        <begin position="64"/>
        <end position="231"/>
    </location>
</feature>
<dbReference type="Proteomes" id="UP000317039">
    <property type="component" value="Chromosome"/>
</dbReference>
<name>A0A516NMA1_9NOCA</name>
<evidence type="ECO:0000256" key="1">
    <source>
        <dbReference type="ARBA" id="ARBA00008775"/>
    </source>
</evidence>
<organism evidence="4 5">
    <name type="scientific">Nocardia otitidiscaviarum</name>
    <dbReference type="NCBI Taxonomy" id="1823"/>
    <lineage>
        <taxon>Bacteria</taxon>
        <taxon>Bacillati</taxon>
        <taxon>Actinomycetota</taxon>
        <taxon>Actinomycetes</taxon>
        <taxon>Mycobacteriales</taxon>
        <taxon>Nocardiaceae</taxon>
        <taxon>Nocardia</taxon>
    </lineage>
</organism>
<accession>A0A516NMA1</accession>
<dbReference type="Gene3D" id="2.60.60.30">
    <property type="entry name" value="sav2460 like domains"/>
    <property type="match status" value="1"/>
</dbReference>